<dbReference type="OrthoDB" id="5905204at2"/>
<evidence type="ECO:0000256" key="1">
    <source>
        <dbReference type="ARBA" id="ARBA00022722"/>
    </source>
</evidence>
<dbReference type="InterPro" id="IPR011604">
    <property type="entry name" value="PDDEXK-like_dom_sf"/>
</dbReference>
<dbReference type="Gene3D" id="3.90.320.10">
    <property type="match status" value="1"/>
</dbReference>
<dbReference type="PROSITE" id="PS51198">
    <property type="entry name" value="UVRD_HELICASE_ATP_BIND"/>
    <property type="match status" value="1"/>
</dbReference>
<keyword evidence="7 15" id="KW-0067">ATP-binding</keyword>
<dbReference type="GO" id="GO:0043138">
    <property type="term" value="F:3'-5' DNA helicase activity"/>
    <property type="evidence" value="ECO:0007669"/>
    <property type="project" value="UniProtKB-EC"/>
</dbReference>
<dbReference type="SUPFAM" id="SSF52980">
    <property type="entry name" value="Restriction endonuclease-like"/>
    <property type="match status" value="1"/>
</dbReference>
<evidence type="ECO:0000256" key="7">
    <source>
        <dbReference type="ARBA" id="ARBA00022840"/>
    </source>
</evidence>
<evidence type="ECO:0000256" key="10">
    <source>
        <dbReference type="ARBA" id="ARBA00023235"/>
    </source>
</evidence>
<comment type="caution">
    <text evidence="18">The sequence shown here is derived from an EMBL/GenBank/DDBJ whole genome shotgun (WGS) entry which is preliminary data.</text>
</comment>
<dbReference type="Proteomes" id="UP000580517">
    <property type="component" value="Unassembled WGS sequence"/>
</dbReference>
<keyword evidence="10" id="KW-0413">Isomerase</keyword>
<dbReference type="GO" id="GO:0005524">
    <property type="term" value="F:ATP binding"/>
    <property type="evidence" value="ECO:0007669"/>
    <property type="project" value="UniProtKB-UniRule"/>
</dbReference>
<dbReference type="AlphaFoldDB" id="A0A853FFW4"/>
<evidence type="ECO:0000259" key="17">
    <source>
        <dbReference type="PROSITE" id="PS51217"/>
    </source>
</evidence>
<dbReference type="GO" id="GO:0000725">
    <property type="term" value="P:recombinational repair"/>
    <property type="evidence" value="ECO:0007669"/>
    <property type="project" value="TreeGrafter"/>
</dbReference>
<dbReference type="GO" id="GO:0005829">
    <property type="term" value="C:cytosol"/>
    <property type="evidence" value="ECO:0007669"/>
    <property type="project" value="TreeGrafter"/>
</dbReference>
<keyword evidence="5 15" id="KW-0347">Helicase</keyword>
<dbReference type="SUPFAM" id="SSF52540">
    <property type="entry name" value="P-loop containing nucleoside triphosphate hydrolases"/>
    <property type="match status" value="1"/>
</dbReference>
<sequence>MTHKQPSDSALRLAALDPQHSFLVQAPAGSGKTELLTDRILALLPTVGKPEEIVAITFTRKAASEMHKRLLDKLRLGLNEDPPDDPYRLGSWKLARAAMARDKEMGWDLLQYPARLGLRTIDAFCAHLVRAMPWMSALGGMPAFTDNAQAHYEAAAQATLAMADNEPCVAALVEHLDVDLRAARDLLAQMLASRDQWLPLLSEGGEMDVLRHNLATSIETDLARLRAGMPDGWAQALAPALRHAAEVIAGKTGQDAGPLGRWDGTPFPAEAASLDAWQALADALLTKQGLPRRRVTAREGFEPKSPYKQGFQAWLNAVSEADAWVRTLHEIRVAPREGYSDSQEAVLGSLIQVLWLAAAQLQLRFAETGQVDFIEVSQRALNALGAADAPTELLLALDRSIRHILVDEFQDTSQTQIALLERLTAGWEPDDGRTLFLVGDPMQSIYRFRKADVGGFLRVKEHGIGHIPVTALELSENFRSQGRIVAWVNDTCQPIFPAENHPGLGAIVYTPSVPFRDPESGPPMTFHPIWTHDERDAQDTSRQTEDLVVRLARQALEDNPDSDHPVAILVRARGHLAGIVHRLAQAGIPCRAVDLVPLKDRQAVIDLTQLARALSHPADRLAWLSVLRSPLCGLTLASLHSVCGDYPDAAVPDLLRAWMEGKAPPALALPTGSTIGDGMPMASEEPVTSDWGHLEASEARRLRMAAGVLLDDANDAGTVPFAAWLASIWRRLGGFDIYGGPGDVADTERLFRLIEQLSPYGNLDPGELEQRVEQLFAAPEGSGRAVEVMTIHKAKGLEFETVILPGLHKMPRGDSQPLLMLEHHEGALLMGPIKHRAARETDPVSAYLMTREKKRAAYEADRLLYVALTRARRSLHLIGEVGLDGEASVKTPVPGSLLGRLWEHLGSPALPPADLRAPDAAREASGRRWLARRRLDSLPQPDAPVAEILNDKGEEAGIKPLVETRGVAWNWRDDAGEEAVIGTVAHAWLERIGREGLSAWSPGRVHDCAPVFRRQLSRAGLPQPALDHAVEAIRDTLCATLSSARGQWLLQVAQAYREWSLLDISGRVSIIDLAISQENDWLVVDYKTGRPQDGESVEHYADRMRERYRAQIERYCAHVTALDGRPARGALYFPRADIWVDYPMR</sequence>
<dbReference type="Gene3D" id="3.40.50.300">
    <property type="entry name" value="P-loop containing nucleotide triphosphate hydrolases"/>
    <property type="match status" value="4"/>
</dbReference>
<keyword evidence="19" id="KW-1185">Reference proteome</keyword>
<evidence type="ECO:0000259" key="16">
    <source>
        <dbReference type="PROSITE" id="PS51198"/>
    </source>
</evidence>
<name>A0A853FFW4_9BURK</name>
<keyword evidence="8" id="KW-0238">DNA-binding</keyword>
<dbReference type="EC" id="5.6.2.4" evidence="12"/>
<comment type="catalytic activity">
    <reaction evidence="14">
        <text>ATP + H2O = ADP + phosphate + H(+)</text>
        <dbReference type="Rhea" id="RHEA:13065"/>
        <dbReference type="ChEBI" id="CHEBI:15377"/>
        <dbReference type="ChEBI" id="CHEBI:15378"/>
        <dbReference type="ChEBI" id="CHEBI:30616"/>
        <dbReference type="ChEBI" id="CHEBI:43474"/>
        <dbReference type="ChEBI" id="CHEBI:456216"/>
        <dbReference type="EC" id="5.6.2.4"/>
    </reaction>
</comment>
<feature type="domain" description="UvrD-like helicase C-terminal" evidence="17">
    <location>
        <begin position="493"/>
        <end position="796"/>
    </location>
</feature>
<dbReference type="PROSITE" id="PS51217">
    <property type="entry name" value="UVRD_HELICASE_CTER"/>
    <property type="match status" value="1"/>
</dbReference>
<keyword evidence="1" id="KW-0540">Nuclease</keyword>
<dbReference type="InterPro" id="IPR011335">
    <property type="entry name" value="Restrct_endonuc-II-like"/>
</dbReference>
<comment type="catalytic activity">
    <reaction evidence="11">
        <text>Couples ATP hydrolysis with the unwinding of duplex DNA by translocating in the 3'-5' direction.</text>
        <dbReference type="EC" id="5.6.2.4"/>
    </reaction>
</comment>
<keyword evidence="3" id="KW-0227">DNA damage</keyword>
<evidence type="ECO:0000256" key="15">
    <source>
        <dbReference type="PROSITE-ProRule" id="PRU00560"/>
    </source>
</evidence>
<evidence type="ECO:0000256" key="8">
    <source>
        <dbReference type="ARBA" id="ARBA00023125"/>
    </source>
</evidence>
<keyword evidence="6" id="KW-0269">Exonuclease</keyword>
<evidence type="ECO:0000256" key="4">
    <source>
        <dbReference type="ARBA" id="ARBA00022801"/>
    </source>
</evidence>
<dbReference type="PANTHER" id="PTHR11070">
    <property type="entry name" value="UVRD / RECB / PCRA DNA HELICASE FAMILY MEMBER"/>
    <property type="match status" value="1"/>
</dbReference>
<dbReference type="Gene3D" id="1.10.486.10">
    <property type="entry name" value="PCRA, domain 4"/>
    <property type="match status" value="1"/>
</dbReference>
<evidence type="ECO:0000256" key="3">
    <source>
        <dbReference type="ARBA" id="ARBA00022763"/>
    </source>
</evidence>
<dbReference type="RefSeq" id="WP_129970887.1">
    <property type="nucleotide sequence ID" value="NZ_JACCEW010000006.1"/>
</dbReference>
<evidence type="ECO:0000256" key="9">
    <source>
        <dbReference type="ARBA" id="ARBA00023204"/>
    </source>
</evidence>
<dbReference type="InterPro" id="IPR014017">
    <property type="entry name" value="DNA_helicase_UvrD-like_C"/>
</dbReference>
<keyword evidence="4 15" id="KW-0378">Hydrolase</keyword>
<dbReference type="Pfam" id="PF13361">
    <property type="entry name" value="UvrD_C"/>
    <property type="match status" value="1"/>
</dbReference>
<keyword evidence="2 15" id="KW-0547">Nucleotide-binding</keyword>
<dbReference type="GO" id="GO:0003677">
    <property type="term" value="F:DNA binding"/>
    <property type="evidence" value="ECO:0007669"/>
    <property type="project" value="UniProtKB-KW"/>
</dbReference>
<evidence type="ECO:0000256" key="12">
    <source>
        <dbReference type="ARBA" id="ARBA00034808"/>
    </source>
</evidence>
<gene>
    <name evidence="18" type="ORF">H0A68_16890</name>
</gene>
<feature type="domain" description="UvrD-like helicase ATP-binding" evidence="16">
    <location>
        <begin position="5"/>
        <end position="481"/>
    </location>
</feature>
<evidence type="ECO:0000313" key="18">
    <source>
        <dbReference type="EMBL" id="NYT38562.1"/>
    </source>
</evidence>
<dbReference type="Pfam" id="PF12705">
    <property type="entry name" value="PDDEXK_1"/>
    <property type="match status" value="1"/>
</dbReference>
<organism evidence="18 19">
    <name type="scientific">Allopusillimonas soli</name>
    <dbReference type="NCBI Taxonomy" id="659016"/>
    <lineage>
        <taxon>Bacteria</taxon>
        <taxon>Pseudomonadati</taxon>
        <taxon>Pseudomonadota</taxon>
        <taxon>Betaproteobacteria</taxon>
        <taxon>Burkholderiales</taxon>
        <taxon>Alcaligenaceae</taxon>
        <taxon>Allopusillimonas</taxon>
    </lineage>
</organism>
<evidence type="ECO:0000256" key="5">
    <source>
        <dbReference type="ARBA" id="ARBA00022806"/>
    </source>
</evidence>
<proteinExistence type="predicted"/>
<dbReference type="InterPro" id="IPR000212">
    <property type="entry name" value="DNA_helicase_UvrD/REP"/>
</dbReference>
<dbReference type="GO" id="GO:0033202">
    <property type="term" value="C:DNA helicase complex"/>
    <property type="evidence" value="ECO:0007669"/>
    <property type="project" value="TreeGrafter"/>
</dbReference>
<evidence type="ECO:0000313" key="19">
    <source>
        <dbReference type="Proteomes" id="UP000580517"/>
    </source>
</evidence>
<dbReference type="InterPro" id="IPR014016">
    <property type="entry name" value="UvrD-like_ATP-bd"/>
</dbReference>
<evidence type="ECO:0000256" key="6">
    <source>
        <dbReference type="ARBA" id="ARBA00022839"/>
    </source>
</evidence>
<feature type="binding site" evidence="15">
    <location>
        <begin position="26"/>
        <end position="33"/>
    </location>
    <ligand>
        <name>ATP</name>
        <dbReference type="ChEBI" id="CHEBI:30616"/>
    </ligand>
</feature>
<dbReference type="GO" id="GO:0004527">
    <property type="term" value="F:exonuclease activity"/>
    <property type="evidence" value="ECO:0007669"/>
    <property type="project" value="UniProtKB-KW"/>
</dbReference>
<evidence type="ECO:0000256" key="11">
    <source>
        <dbReference type="ARBA" id="ARBA00034617"/>
    </source>
</evidence>
<evidence type="ECO:0000256" key="2">
    <source>
        <dbReference type="ARBA" id="ARBA00022741"/>
    </source>
</evidence>
<accession>A0A853FFW4</accession>
<dbReference type="PANTHER" id="PTHR11070:SF2">
    <property type="entry name" value="ATP-DEPENDENT DNA HELICASE SRS2"/>
    <property type="match status" value="1"/>
</dbReference>
<dbReference type="EMBL" id="JACCEW010000006">
    <property type="protein sequence ID" value="NYT38562.1"/>
    <property type="molecule type" value="Genomic_DNA"/>
</dbReference>
<dbReference type="InterPro" id="IPR027417">
    <property type="entry name" value="P-loop_NTPase"/>
</dbReference>
<evidence type="ECO:0000256" key="14">
    <source>
        <dbReference type="ARBA" id="ARBA00048988"/>
    </source>
</evidence>
<protein>
    <recommendedName>
        <fullName evidence="12">DNA 3'-5' helicase</fullName>
        <ecNumber evidence="12">5.6.2.4</ecNumber>
    </recommendedName>
    <alternativeName>
        <fullName evidence="13">DNA 3'-5' helicase II</fullName>
    </alternativeName>
</protein>
<dbReference type="Pfam" id="PF00580">
    <property type="entry name" value="UvrD-helicase"/>
    <property type="match status" value="1"/>
</dbReference>
<dbReference type="InterPro" id="IPR038726">
    <property type="entry name" value="PDDEXK_AddAB-type"/>
</dbReference>
<reference evidence="18 19" key="1">
    <citation type="submission" date="2020-07" db="EMBL/GenBank/DDBJ databases">
        <title>Taxonomic revisions and descriptions of new bacterial species based on genomic comparisons in the high-G+C-content subgroup of the family Alcaligenaceae.</title>
        <authorList>
            <person name="Szabo A."/>
            <person name="Felfoldi T."/>
        </authorList>
    </citation>
    <scope>NUCLEOTIDE SEQUENCE [LARGE SCALE GENOMIC DNA]</scope>
    <source>
        <strain evidence="18 19">DSM 25264</strain>
    </source>
</reference>
<keyword evidence="9" id="KW-0234">DNA repair</keyword>
<evidence type="ECO:0000256" key="13">
    <source>
        <dbReference type="ARBA" id="ARBA00034923"/>
    </source>
</evidence>